<feature type="domain" description="SAM-dependent MTase RsmB/NOP-type" evidence="15">
    <location>
        <begin position="174"/>
        <end position="448"/>
    </location>
</feature>
<keyword evidence="7 14" id="KW-0489">Methyltransferase</keyword>
<keyword evidence="10 14" id="KW-0694">RNA-binding</keyword>
<dbReference type="PANTHER" id="PTHR22807">
    <property type="entry name" value="NOP2 YEAST -RELATED NOL1/NOP2/FMU SUN DOMAIN-CONTAINING"/>
    <property type="match status" value="1"/>
</dbReference>
<keyword evidence="17" id="KW-1185">Reference proteome</keyword>
<dbReference type="InterPro" id="IPR006027">
    <property type="entry name" value="NusB_RsmB_TIM44"/>
</dbReference>
<dbReference type="InterPro" id="IPR054728">
    <property type="entry name" value="RsmB-like_ferredoxin"/>
</dbReference>
<dbReference type="Pfam" id="PF22458">
    <property type="entry name" value="RsmF-B_ferredox"/>
    <property type="match status" value="1"/>
</dbReference>
<dbReference type="GO" id="GO:0008649">
    <property type="term" value="F:rRNA methyltransferase activity"/>
    <property type="evidence" value="ECO:0007669"/>
    <property type="project" value="InterPro"/>
</dbReference>
<evidence type="ECO:0000256" key="11">
    <source>
        <dbReference type="ARBA" id="ARBA00030399"/>
    </source>
</evidence>
<keyword evidence="5" id="KW-0963">Cytoplasm</keyword>
<dbReference type="InterPro" id="IPR023267">
    <property type="entry name" value="RCMT"/>
</dbReference>
<dbReference type="Gene3D" id="3.40.50.150">
    <property type="entry name" value="Vaccinia Virus protein VP39"/>
    <property type="match status" value="1"/>
</dbReference>
<evidence type="ECO:0000256" key="12">
    <source>
        <dbReference type="ARBA" id="ARBA00031088"/>
    </source>
</evidence>
<evidence type="ECO:0000256" key="10">
    <source>
        <dbReference type="ARBA" id="ARBA00022884"/>
    </source>
</evidence>
<dbReference type="InterPro" id="IPR049560">
    <property type="entry name" value="MeTrfase_RsmB-F_NOP2_cat"/>
</dbReference>
<dbReference type="RefSeq" id="WP_173291996.1">
    <property type="nucleotide sequence ID" value="NZ_AP021888.1"/>
</dbReference>
<protein>
    <recommendedName>
        <fullName evidence="4">16S rRNA (cytosine(967)-C(5))-methyltransferase</fullName>
        <ecNumber evidence="4">2.1.1.176</ecNumber>
    </recommendedName>
    <alternativeName>
        <fullName evidence="11">16S rRNA m5C967 methyltransferase</fullName>
    </alternativeName>
    <alternativeName>
        <fullName evidence="12">rRNA (cytosine-C(5)-)-methyltransferase RsmB</fullName>
    </alternativeName>
</protein>
<dbReference type="AlphaFoldDB" id="A0A6F8PQF0"/>
<dbReference type="Gene3D" id="1.10.287.730">
    <property type="entry name" value="Helix hairpin bin"/>
    <property type="match status" value="1"/>
</dbReference>
<feature type="binding site" evidence="14">
    <location>
        <position position="316"/>
    </location>
    <ligand>
        <name>S-adenosyl-L-methionine</name>
        <dbReference type="ChEBI" id="CHEBI:59789"/>
    </ligand>
</feature>
<dbReference type="GO" id="GO:0005737">
    <property type="term" value="C:cytoplasm"/>
    <property type="evidence" value="ECO:0007669"/>
    <property type="project" value="UniProtKB-SubCell"/>
</dbReference>
<dbReference type="NCBIfam" id="TIGR00563">
    <property type="entry name" value="rsmB"/>
    <property type="match status" value="1"/>
</dbReference>
<comment type="catalytic activity">
    <reaction evidence="13">
        <text>cytidine(967) in 16S rRNA + S-adenosyl-L-methionine = 5-methylcytidine(967) in 16S rRNA + S-adenosyl-L-homocysteine + H(+)</text>
        <dbReference type="Rhea" id="RHEA:42748"/>
        <dbReference type="Rhea" id="RHEA-COMP:10219"/>
        <dbReference type="Rhea" id="RHEA-COMP:10220"/>
        <dbReference type="ChEBI" id="CHEBI:15378"/>
        <dbReference type="ChEBI" id="CHEBI:57856"/>
        <dbReference type="ChEBI" id="CHEBI:59789"/>
        <dbReference type="ChEBI" id="CHEBI:74483"/>
        <dbReference type="ChEBI" id="CHEBI:82748"/>
        <dbReference type="EC" id="2.1.1.176"/>
    </reaction>
</comment>
<comment type="subcellular location">
    <subcellularLocation>
        <location evidence="2">Cytoplasm</location>
    </subcellularLocation>
</comment>
<keyword evidence="8 14" id="KW-0808">Transferase</keyword>
<dbReference type="SUPFAM" id="SSF48013">
    <property type="entry name" value="NusB-like"/>
    <property type="match status" value="1"/>
</dbReference>
<dbReference type="GO" id="GO:0006355">
    <property type="term" value="P:regulation of DNA-templated transcription"/>
    <property type="evidence" value="ECO:0007669"/>
    <property type="project" value="InterPro"/>
</dbReference>
<dbReference type="FunFam" id="3.40.50.150:FF:000022">
    <property type="entry name" value="Ribosomal RNA small subunit methyltransferase B"/>
    <property type="match status" value="1"/>
</dbReference>
<dbReference type="InterPro" id="IPR001678">
    <property type="entry name" value="MeTrfase_RsmB-F_NOP2_dom"/>
</dbReference>
<dbReference type="InterPro" id="IPR035926">
    <property type="entry name" value="NusB-like_sf"/>
</dbReference>
<dbReference type="PROSITE" id="PS51686">
    <property type="entry name" value="SAM_MT_RSMB_NOP"/>
    <property type="match status" value="1"/>
</dbReference>
<comment type="similarity">
    <text evidence="3 14">Belongs to the class I-like SAM-binding methyltransferase superfamily. RsmB/NOP family.</text>
</comment>
<dbReference type="GO" id="GO:0003723">
    <property type="term" value="F:RNA binding"/>
    <property type="evidence" value="ECO:0007669"/>
    <property type="project" value="UniProtKB-UniRule"/>
</dbReference>
<feature type="binding site" evidence="14">
    <location>
        <position position="290"/>
    </location>
    <ligand>
        <name>S-adenosyl-L-methionine</name>
        <dbReference type="ChEBI" id="CHEBI:59789"/>
    </ligand>
</feature>
<dbReference type="NCBIfam" id="NF011494">
    <property type="entry name" value="PRK14902.1"/>
    <property type="match status" value="1"/>
</dbReference>
<dbReference type="PROSITE" id="PS01153">
    <property type="entry name" value="NOL1_NOP2_SUN"/>
    <property type="match status" value="1"/>
</dbReference>
<evidence type="ECO:0000256" key="8">
    <source>
        <dbReference type="ARBA" id="ARBA00022679"/>
    </source>
</evidence>
<name>A0A6F8PQF0_9GAMM</name>
<feature type="binding site" evidence="14">
    <location>
        <begin position="266"/>
        <end position="272"/>
    </location>
    <ligand>
        <name>S-adenosyl-L-methionine</name>
        <dbReference type="ChEBI" id="CHEBI:59789"/>
    </ligand>
</feature>
<accession>A0A6F8PQF0</accession>
<dbReference type="NCBIfam" id="NF008149">
    <property type="entry name" value="PRK10901.1"/>
    <property type="match status" value="1"/>
</dbReference>
<evidence type="ECO:0000313" key="17">
    <source>
        <dbReference type="Proteomes" id="UP000501466"/>
    </source>
</evidence>
<dbReference type="InterPro" id="IPR029063">
    <property type="entry name" value="SAM-dependent_MTases_sf"/>
</dbReference>
<evidence type="ECO:0000256" key="3">
    <source>
        <dbReference type="ARBA" id="ARBA00007494"/>
    </source>
</evidence>
<dbReference type="EMBL" id="AP021888">
    <property type="protein sequence ID" value="BBP44264.1"/>
    <property type="molecule type" value="Genomic_DNA"/>
</dbReference>
<dbReference type="Pfam" id="PF01189">
    <property type="entry name" value="Methyltr_RsmB-F"/>
    <property type="match status" value="1"/>
</dbReference>
<dbReference type="InterPro" id="IPR018314">
    <property type="entry name" value="RsmB/NOL1/NOP2-like_CS"/>
</dbReference>
<reference evidence="17" key="1">
    <citation type="submission" date="2019-11" db="EMBL/GenBank/DDBJ databases">
        <title>Isolation and characterization of two novel species in the genus Thiomicrorhabdus.</title>
        <authorList>
            <person name="Mochizuki J."/>
            <person name="Kojima H."/>
            <person name="Fukui M."/>
        </authorList>
    </citation>
    <scope>NUCLEOTIDE SEQUENCE [LARGE SCALE GENOMIC DNA]</scope>
    <source>
        <strain evidence="17">AkT22</strain>
    </source>
</reference>
<evidence type="ECO:0000313" key="16">
    <source>
        <dbReference type="EMBL" id="BBP44264.1"/>
    </source>
</evidence>
<dbReference type="Gene3D" id="1.10.940.10">
    <property type="entry name" value="NusB-like"/>
    <property type="match status" value="1"/>
</dbReference>
<evidence type="ECO:0000256" key="7">
    <source>
        <dbReference type="ARBA" id="ARBA00022603"/>
    </source>
</evidence>
<evidence type="ECO:0000256" key="1">
    <source>
        <dbReference type="ARBA" id="ARBA00002724"/>
    </source>
</evidence>
<dbReference type="PANTHER" id="PTHR22807:SF61">
    <property type="entry name" value="NOL1_NOP2_SUN FAMILY PROTEIN _ ANTITERMINATION NUSB DOMAIN-CONTAINING PROTEIN"/>
    <property type="match status" value="1"/>
</dbReference>
<keyword evidence="6" id="KW-0698">rRNA processing</keyword>
<dbReference type="EC" id="2.1.1.176" evidence="4"/>
<dbReference type="PRINTS" id="PR02008">
    <property type="entry name" value="RCMTFAMILY"/>
</dbReference>
<proteinExistence type="inferred from homology"/>
<keyword evidence="9 14" id="KW-0949">S-adenosyl-L-methionine</keyword>
<dbReference type="SUPFAM" id="SSF53335">
    <property type="entry name" value="S-adenosyl-L-methionine-dependent methyltransferases"/>
    <property type="match status" value="1"/>
</dbReference>
<dbReference type="Pfam" id="PF01029">
    <property type="entry name" value="NusB"/>
    <property type="match status" value="1"/>
</dbReference>
<sequence>MNHASNAPKTKSQNPRLVALRICLAVVQNGRSLSQALGEGLAVLTDRRDRGFAQNLVLGTLRWQLRLEAIRDQLLSKPLKAKDEDVNQLILLGLYQLIYLDTPQHAAVSETVALTAALKKPWAKALLNGLLRNFIRDAESLFAAVDVKPAFAYSHPQWFTKKIREAYPNDWQSILTANNEPAPLTLRINPLVQSRESFLASLHAEHPELNALAHPFSAQGILLEQSTDVSQLPYFEQGGFSVQDGAAQQAGYLLNPQAGERILDACAAPGGKTTHLGELSNNQARIFALEKEPERLERLQENLARLGITATAQTGDASLPDTWWDGELFDKILLDAPCSATGIIRRHPDIKWHRTPEDISALTQLQANILAALWPLLKPGGQMLYATCSVLPDENTEQMQSFLAKEPSASQVPMTQNWGRGDAQHPGKQILPGEAGMDGFYYCLLQKS</sequence>
<dbReference type="KEGG" id="tzo:THMIRHAT_20100"/>
<evidence type="ECO:0000256" key="2">
    <source>
        <dbReference type="ARBA" id="ARBA00004496"/>
    </source>
</evidence>
<feature type="active site" description="Nucleophile" evidence="14">
    <location>
        <position position="388"/>
    </location>
</feature>
<organism evidence="16 17">
    <name type="scientific">Thiosulfativibrio zosterae</name>
    <dbReference type="NCBI Taxonomy" id="2675053"/>
    <lineage>
        <taxon>Bacteria</taxon>
        <taxon>Pseudomonadati</taxon>
        <taxon>Pseudomonadota</taxon>
        <taxon>Gammaproteobacteria</taxon>
        <taxon>Thiotrichales</taxon>
        <taxon>Piscirickettsiaceae</taxon>
        <taxon>Thiosulfativibrio</taxon>
    </lineage>
</organism>
<dbReference type="InterPro" id="IPR004573">
    <property type="entry name" value="rRNA_ssu_MeTfrase_B"/>
</dbReference>
<dbReference type="Proteomes" id="UP000501466">
    <property type="component" value="Chromosome"/>
</dbReference>
<evidence type="ECO:0000256" key="5">
    <source>
        <dbReference type="ARBA" id="ARBA00022490"/>
    </source>
</evidence>
<evidence type="ECO:0000256" key="6">
    <source>
        <dbReference type="ARBA" id="ARBA00022552"/>
    </source>
</evidence>
<dbReference type="CDD" id="cd02440">
    <property type="entry name" value="AdoMet_MTases"/>
    <property type="match status" value="1"/>
</dbReference>
<dbReference type="Gene3D" id="3.30.70.1170">
    <property type="entry name" value="Sun protein, domain 3"/>
    <property type="match status" value="1"/>
</dbReference>
<evidence type="ECO:0000259" key="15">
    <source>
        <dbReference type="PROSITE" id="PS51686"/>
    </source>
</evidence>
<comment type="function">
    <text evidence="1">Specifically methylates the cytosine at position 967 (m5C967) of 16S rRNA.</text>
</comment>
<evidence type="ECO:0000256" key="9">
    <source>
        <dbReference type="ARBA" id="ARBA00022691"/>
    </source>
</evidence>
<evidence type="ECO:0000256" key="14">
    <source>
        <dbReference type="PROSITE-ProRule" id="PRU01023"/>
    </source>
</evidence>
<evidence type="ECO:0000256" key="4">
    <source>
        <dbReference type="ARBA" id="ARBA00012140"/>
    </source>
</evidence>
<evidence type="ECO:0000256" key="13">
    <source>
        <dbReference type="ARBA" id="ARBA00047283"/>
    </source>
</evidence>
<gene>
    <name evidence="16" type="primary">sun</name>
    <name evidence="16" type="ORF">THMIRHAT_20100</name>
</gene>
<feature type="binding site" evidence="14">
    <location>
        <position position="335"/>
    </location>
    <ligand>
        <name>S-adenosyl-L-methionine</name>
        <dbReference type="ChEBI" id="CHEBI:59789"/>
    </ligand>
</feature>